<dbReference type="Gene3D" id="4.10.280.10">
    <property type="entry name" value="Helix-loop-helix DNA-binding domain"/>
    <property type="match status" value="1"/>
</dbReference>
<name>A0AAV3P9G7_LITER</name>
<keyword evidence="4" id="KW-0539">Nucleus</keyword>
<evidence type="ECO:0000313" key="6">
    <source>
        <dbReference type="EMBL" id="GAA0146930.1"/>
    </source>
</evidence>
<proteinExistence type="predicted"/>
<keyword evidence="7" id="KW-1185">Reference proteome</keyword>
<sequence length="482" mass="54304">MDSIFFIGEEDRSNILQHIMQVFCCTYICIWQYLPHPSNCLLFLDGLHHELANDKPSSSSASDGSRSRRLFDQYRQAVFNINDNNGVPGLAFWNQNPFMELKLAELQRVASIEIQLQFYMVSVFMGCNNGEIEIGFPNDKPVDLEMRMKLVVGGLPREIVTSTDDQTFPSSSIPIQTTSFPSAQTIQALSSIRNVHLPNIESEDDVLTKALLAVITSPSSLRSQQNMPPNYQVQVQLNEATAFRRYNATGSTLMKTNARTQMPNMFKRAIIFYRGLDFIRRQEQLQRGGPRSQLHMLKERRRRERINENFRVLCSLLPPGTKNIRASVLASATEYLSSLKVQVAEFAQRNQILEAQLLLPQEKPREQEGGSSSIIASSSISERVVVRIVPIDQSTSEGRTMDLQVTVLMGQSFSMMDLAICVLEYLKEVNNVSVMSIEANTSILVEPTSLNSISVRLGIEGDEWDESGFQEAIRKHVADLAL</sequence>
<dbReference type="Pfam" id="PF23133">
    <property type="entry name" value="DUF7050"/>
    <property type="match status" value="1"/>
</dbReference>
<protein>
    <submittedName>
        <fullName evidence="6">Basic helix-loop-helix transcription factor</fullName>
    </submittedName>
</protein>
<keyword evidence="3" id="KW-0804">Transcription</keyword>
<dbReference type="InterPro" id="IPR044658">
    <property type="entry name" value="bHLH92/bHLH041-like"/>
</dbReference>
<evidence type="ECO:0000313" key="7">
    <source>
        <dbReference type="Proteomes" id="UP001454036"/>
    </source>
</evidence>
<dbReference type="SMART" id="SM00353">
    <property type="entry name" value="HLH"/>
    <property type="match status" value="1"/>
</dbReference>
<gene>
    <name evidence="6" type="ORF">LIER_36417</name>
</gene>
<dbReference type="GO" id="GO:0005634">
    <property type="term" value="C:nucleus"/>
    <property type="evidence" value="ECO:0007669"/>
    <property type="project" value="UniProtKB-SubCell"/>
</dbReference>
<dbReference type="Proteomes" id="UP001454036">
    <property type="component" value="Unassembled WGS sequence"/>
</dbReference>
<evidence type="ECO:0000259" key="5">
    <source>
        <dbReference type="PROSITE" id="PS50888"/>
    </source>
</evidence>
<dbReference type="AlphaFoldDB" id="A0AAV3P9G7"/>
<dbReference type="SUPFAM" id="SSF47459">
    <property type="entry name" value="HLH, helix-loop-helix DNA-binding domain"/>
    <property type="match status" value="1"/>
</dbReference>
<dbReference type="InterPro" id="IPR036638">
    <property type="entry name" value="HLH_DNA-bd_sf"/>
</dbReference>
<dbReference type="Pfam" id="PF00010">
    <property type="entry name" value="HLH"/>
    <property type="match status" value="1"/>
</dbReference>
<dbReference type="PANTHER" id="PTHR46665:SF1">
    <property type="entry name" value="SPERMATOGENESIS- AND OOGENESIS-SPECIFIC BASIC HELIX-LOOP-HELIX-CONTAINING PROTEIN 1"/>
    <property type="match status" value="1"/>
</dbReference>
<dbReference type="InterPro" id="IPR055478">
    <property type="entry name" value="DUF7050"/>
</dbReference>
<dbReference type="Pfam" id="PF23132">
    <property type="entry name" value="DUF7049"/>
    <property type="match status" value="1"/>
</dbReference>
<dbReference type="PROSITE" id="PS50888">
    <property type="entry name" value="BHLH"/>
    <property type="match status" value="1"/>
</dbReference>
<dbReference type="EMBL" id="BAABME010016668">
    <property type="protein sequence ID" value="GAA0146930.1"/>
    <property type="molecule type" value="Genomic_DNA"/>
</dbReference>
<dbReference type="InterPro" id="IPR011598">
    <property type="entry name" value="bHLH_dom"/>
</dbReference>
<comment type="subcellular location">
    <subcellularLocation>
        <location evidence="1">Nucleus</location>
    </subcellularLocation>
</comment>
<accession>A0AAV3P9G7</accession>
<organism evidence="6 7">
    <name type="scientific">Lithospermum erythrorhizon</name>
    <name type="common">Purple gromwell</name>
    <name type="synonym">Lithospermum officinale var. erythrorhizon</name>
    <dbReference type="NCBI Taxonomy" id="34254"/>
    <lineage>
        <taxon>Eukaryota</taxon>
        <taxon>Viridiplantae</taxon>
        <taxon>Streptophyta</taxon>
        <taxon>Embryophyta</taxon>
        <taxon>Tracheophyta</taxon>
        <taxon>Spermatophyta</taxon>
        <taxon>Magnoliopsida</taxon>
        <taxon>eudicotyledons</taxon>
        <taxon>Gunneridae</taxon>
        <taxon>Pentapetalae</taxon>
        <taxon>asterids</taxon>
        <taxon>lamiids</taxon>
        <taxon>Boraginales</taxon>
        <taxon>Boraginaceae</taxon>
        <taxon>Boraginoideae</taxon>
        <taxon>Lithospermeae</taxon>
        <taxon>Lithospermum</taxon>
    </lineage>
</organism>
<evidence type="ECO:0000256" key="4">
    <source>
        <dbReference type="ARBA" id="ARBA00023242"/>
    </source>
</evidence>
<evidence type="ECO:0000256" key="2">
    <source>
        <dbReference type="ARBA" id="ARBA00023015"/>
    </source>
</evidence>
<feature type="domain" description="BHLH" evidence="5">
    <location>
        <begin position="290"/>
        <end position="339"/>
    </location>
</feature>
<dbReference type="GO" id="GO:0046983">
    <property type="term" value="F:protein dimerization activity"/>
    <property type="evidence" value="ECO:0007669"/>
    <property type="project" value="InterPro"/>
</dbReference>
<keyword evidence="2" id="KW-0805">Transcription regulation</keyword>
<evidence type="ECO:0000256" key="3">
    <source>
        <dbReference type="ARBA" id="ARBA00023163"/>
    </source>
</evidence>
<dbReference type="InterPro" id="IPR055477">
    <property type="entry name" value="DUF7049"/>
</dbReference>
<comment type="caution">
    <text evidence="6">The sequence shown here is derived from an EMBL/GenBank/DDBJ whole genome shotgun (WGS) entry which is preliminary data.</text>
</comment>
<evidence type="ECO:0000256" key="1">
    <source>
        <dbReference type="ARBA" id="ARBA00004123"/>
    </source>
</evidence>
<dbReference type="PANTHER" id="PTHR46665">
    <property type="entry name" value="TRANSCRIPTION FACTOR BHLH041-RELATED-RELATED"/>
    <property type="match status" value="1"/>
</dbReference>
<reference evidence="6 7" key="1">
    <citation type="submission" date="2024-01" db="EMBL/GenBank/DDBJ databases">
        <title>The complete chloroplast genome sequence of Lithospermum erythrorhizon: insights into the phylogenetic relationship among Boraginaceae species and the maternal lineages of purple gromwells.</title>
        <authorList>
            <person name="Okada T."/>
            <person name="Watanabe K."/>
        </authorList>
    </citation>
    <scope>NUCLEOTIDE SEQUENCE [LARGE SCALE GENOMIC DNA]</scope>
</reference>